<protein>
    <submittedName>
        <fullName evidence="10">Glycosyltransferase family 2 protein</fullName>
    </submittedName>
</protein>
<feature type="transmembrane region" description="Helical" evidence="8">
    <location>
        <begin position="273"/>
        <end position="294"/>
    </location>
</feature>
<dbReference type="InterPro" id="IPR001173">
    <property type="entry name" value="Glyco_trans_2-like"/>
</dbReference>
<dbReference type="Proteomes" id="UP000651156">
    <property type="component" value="Unassembled WGS sequence"/>
</dbReference>
<evidence type="ECO:0000256" key="4">
    <source>
        <dbReference type="ARBA" id="ARBA00022692"/>
    </source>
</evidence>
<dbReference type="InterPro" id="IPR029044">
    <property type="entry name" value="Nucleotide-diphossugar_trans"/>
</dbReference>
<keyword evidence="11" id="KW-1185">Reference proteome</keyword>
<dbReference type="Gene3D" id="3.90.550.10">
    <property type="entry name" value="Spore Coat Polysaccharide Biosynthesis Protein SpsA, Chain A"/>
    <property type="match status" value="1"/>
</dbReference>
<feature type="domain" description="Glycosyltransferase 2-like" evidence="9">
    <location>
        <begin position="8"/>
        <end position="172"/>
    </location>
</feature>
<keyword evidence="7 8" id="KW-0472">Membrane</keyword>
<evidence type="ECO:0000256" key="8">
    <source>
        <dbReference type="SAM" id="Phobius"/>
    </source>
</evidence>
<feature type="transmembrane region" description="Helical" evidence="8">
    <location>
        <begin position="245"/>
        <end position="266"/>
    </location>
</feature>
<reference evidence="10 11" key="1">
    <citation type="submission" date="2020-10" db="EMBL/GenBank/DDBJ databases">
        <authorList>
            <person name="Castelo-Branco R."/>
            <person name="Eusebio N."/>
            <person name="Adriana R."/>
            <person name="Vieira A."/>
            <person name="Brugerolle De Fraissinette N."/>
            <person name="Rezende De Castro R."/>
            <person name="Schneider M.P."/>
            <person name="Vasconcelos V."/>
            <person name="Leao P.N."/>
        </authorList>
    </citation>
    <scope>NUCLEOTIDE SEQUENCE [LARGE SCALE GENOMIC DNA]</scope>
    <source>
        <strain evidence="10 11">LEGE 06123</strain>
    </source>
</reference>
<evidence type="ECO:0000256" key="3">
    <source>
        <dbReference type="ARBA" id="ARBA00022679"/>
    </source>
</evidence>
<proteinExistence type="predicted"/>
<evidence type="ECO:0000256" key="7">
    <source>
        <dbReference type="ARBA" id="ARBA00023136"/>
    </source>
</evidence>
<evidence type="ECO:0000256" key="2">
    <source>
        <dbReference type="ARBA" id="ARBA00022676"/>
    </source>
</evidence>
<keyword evidence="3" id="KW-0808">Transferase</keyword>
<keyword evidence="2" id="KW-0328">Glycosyltransferase</keyword>
<keyword evidence="6 8" id="KW-1133">Transmembrane helix</keyword>
<keyword evidence="5" id="KW-0448">Lipopolysaccharide biosynthesis</keyword>
<evidence type="ECO:0000313" key="11">
    <source>
        <dbReference type="Proteomes" id="UP000651156"/>
    </source>
</evidence>
<evidence type="ECO:0000256" key="6">
    <source>
        <dbReference type="ARBA" id="ARBA00022989"/>
    </source>
</evidence>
<evidence type="ECO:0000313" key="10">
    <source>
        <dbReference type="EMBL" id="MBE9191773.1"/>
    </source>
</evidence>
<gene>
    <name evidence="10" type="ORF">IQ230_15730</name>
</gene>
<comment type="caution">
    <text evidence="10">The sequence shown here is derived from an EMBL/GenBank/DDBJ whole genome shotgun (WGS) entry which is preliminary data.</text>
</comment>
<dbReference type="SUPFAM" id="SSF53448">
    <property type="entry name" value="Nucleotide-diphospho-sugar transferases"/>
    <property type="match status" value="1"/>
</dbReference>
<dbReference type="InterPro" id="IPR050256">
    <property type="entry name" value="Glycosyltransferase_2"/>
</dbReference>
<accession>A0ABR9UUQ5</accession>
<keyword evidence="1" id="KW-1003">Cell membrane</keyword>
<organism evidence="10 11">
    <name type="scientific">Gloeocapsopsis crepidinum LEGE 06123</name>
    <dbReference type="NCBI Taxonomy" id="588587"/>
    <lineage>
        <taxon>Bacteria</taxon>
        <taxon>Bacillati</taxon>
        <taxon>Cyanobacteriota</taxon>
        <taxon>Cyanophyceae</taxon>
        <taxon>Oscillatoriophycideae</taxon>
        <taxon>Chroococcales</taxon>
        <taxon>Chroococcaceae</taxon>
        <taxon>Gloeocapsopsis</taxon>
    </lineage>
</organism>
<name>A0ABR9UUQ5_9CHRO</name>
<evidence type="ECO:0000259" key="9">
    <source>
        <dbReference type="Pfam" id="PF00535"/>
    </source>
</evidence>
<dbReference type="PANTHER" id="PTHR48090:SF3">
    <property type="entry name" value="UNDECAPRENYL-PHOSPHATE 4-DEOXY-4-FORMAMIDO-L-ARABINOSE TRANSFERASE"/>
    <property type="match status" value="1"/>
</dbReference>
<dbReference type="Pfam" id="PF00535">
    <property type="entry name" value="Glycos_transf_2"/>
    <property type="match status" value="1"/>
</dbReference>
<dbReference type="EMBL" id="JADEWN010000039">
    <property type="protein sequence ID" value="MBE9191773.1"/>
    <property type="molecule type" value="Genomic_DNA"/>
</dbReference>
<dbReference type="RefSeq" id="WP_193932911.1">
    <property type="nucleotide sequence ID" value="NZ_CAWPMZ010000071.1"/>
</dbReference>
<keyword evidence="4 8" id="KW-0812">Transmembrane</keyword>
<evidence type="ECO:0000256" key="5">
    <source>
        <dbReference type="ARBA" id="ARBA00022985"/>
    </source>
</evidence>
<dbReference type="PANTHER" id="PTHR48090">
    <property type="entry name" value="UNDECAPRENYL-PHOSPHATE 4-DEOXY-4-FORMAMIDO-L-ARABINOSE TRANSFERASE-RELATED"/>
    <property type="match status" value="1"/>
</dbReference>
<dbReference type="CDD" id="cd04187">
    <property type="entry name" value="DPM1_like_bac"/>
    <property type="match status" value="1"/>
</dbReference>
<sequence>MSPGISISFVIPVCNEEATIATLSEKIRGVMFQERVSKYEIIFVDDGSVDHSWFHIKDLIHQYPTQIKGIKLRRNFGKSAALFAGFKKAKGSVIFTIDADLQDDPSEVPKFLNKLEQGFDLVSGWRQNRNDPISKTLPSQVYNKVTAKIAGIPLHDFNCGFKAYRKEVLDCIKLYGELHRYIPVLAHSLGFRVGEVGVCHFRRQYGKSKYGWERYSRGFIDLLTVLVITRYLYKPGHLFGKIGLFFGLLGSGIIIYLVILWFLGLGPIGNRPLLFFGILSTILSVQLISLGVLAELLTRYSHSDCVEQQVAEVVDENLQYH</sequence>
<evidence type="ECO:0000256" key="1">
    <source>
        <dbReference type="ARBA" id="ARBA00022475"/>
    </source>
</evidence>